<evidence type="ECO:0000256" key="1">
    <source>
        <dbReference type="ARBA" id="ARBA00022723"/>
    </source>
</evidence>
<evidence type="ECO:0000259" key="2">
    <source>
        <dbReference type="Pfam" id="PF01557"/>
    </source>
</evidence>
<dbReference type="AlphaFoldDB" id="A0A4R7BAX3"/>
<dbReference type="GO" id="GO:0018773">
    <property type="term" value="F:acetylpyruvate hydrolase activity"/>
    <property type="evidence" value="ECO:0007669"/>
    <property type="project" value="TreeGrafter"/>
</dbReference>
<accession>A0A4R7BAX3</accession>
<dbReference type="OrthoDB" id="9805307at2"/>
<sequence length="217" mass="23258">MKQVKLEGRPVAVATIFCVGRNYAAHIAELNNVRDDLPLVFLKPQSALLGPGGRLTLPKYSHDVHHECELVLLIGRDADHLPVEQALDAVAGYGVGLDLTARDIQGELKAKGHPWTRAKGFRGSACVSDFVAASRVPDPARLRFSLSVGDDVRQRGDSAMMLHGVAELVSWLSAEYGLQAGDLIYTGTPEGVGPIHAGAHLVAELDGLVSAQWDVVR</sequence>
<dbReference type="Pfam" id="PF01557">
    <property type="entry name" value="FAA_hydrolase"/>
    <property type="match status" value="1"/>
</dbReference>
<dbReference type="SUPFAM" id="SSF56529">
    <property type="entry name" value="FAH"/>
    <property type="match status" value="1"/>
</dbReference>
<keyword evidence="4" id="KW-1185">Reference proteome</keyword>
<dbReference type="EMBL" id="SNZP01000002">
    <property type="protein sequence ID" value="TDR82110.1"/>
    <property type="molecule type" value="Genomic_DNA"/>
</dbReference>
<dbReference type="Proteomes" id="UP000295611">
    <property type="component" value="Unassembled WGS sequence"/>
</dbReference>
<protein>
    <submittedName>
        <fullName evidence="3">2-keto-4-pentenoate hydratase/2-oxohepta-3-ene-1,7-dioic acid hydratase in catechol pathway</fullName>
    </submittedName>
</protein>
<evidence type="ECO:0000313" key="3">
    <source>
        <dbReference type="EMBL" id="TDR82110.1"/>
    </source>
</evidence>
<dbReference type="Gene3D" id="3.90.850.10">
    <property type="entry name" value="Fumarylacetoacetase-like, C-terminal domain"/>
    <property type="match status" value="1"/>
</dbReference>
<dbReference type="InterPro" id="IPR011234">
    <property type="entry name" value="Fumarylacetoacetase-like_C"/>
</dbReference>
<keyword evidence="1" id="KW-0479">Metal-binding</keyword>
<feature type="domain" description="Fumarylacetoacetase-like C-terminal" evidence="2">
    <location>
        <begin position="15"/>
        <end position="215"/>
    </location>
</feature>
<comment type="caution">
    <text evidence="3">The sequence shown here is derived from an EMBL/GenBank/DDBJ whole genome shotgun (WGS) entry which is preliminary data.</text>
</comment>
<reference evidence="3 4" key="1">
    <citation type="submission" date="2019-03" db="EMBL/GenBank/DDBJ databases">
        <title>Genomic Encyclopedia of Type Strains, Phase III (KMG-III): the genomes of soil and plant-associated and newly described type strains.</title>
        <authorList>
            <person name="Whitman W."/>
        </authorList>
    </citation>
    <scope>NUCLEOTIDE SEQUENCE [LARGE SCALE GENOMIC DNA]</scope>
    <source>
        <strain evidence="3 4">CECT 8976</strain>
    </source>
</reference>
<name>A0A4R7BAX3_9NEIS</name>
<dbReference type="InterPro" id="IPR036663">
    <property type="entry name" value="Fumarylacetoacetase_C_sf"/>
</dbReference>
<dbReference type="PANTHER" id="PTHR11820">
    <property type="entry name" value="ACYLPYRUVASE"/>
    <property type="match status" value="1"/>
</dbReference>
<dbReference type="RefSeq" id="WP_133678543.1">
    <property type="nucleotide sequence ID" value="NZ_SNZP01000002.1"/>
</dbReference>
<dbReference type="GO" id="GO:0046872">
    <property type="term" value="F:metal ion binding"/>
    <property type="evidence" value="ECO:0007669"/>
    <property type="project" value="UniProtKB-KW"/>
</dbReference>
<evidence type="ECO:0000313" key="4">
    <source>
        <dbReference type="Proteomes" id="UP000295611"/>
    </source>
</evidence>
<dbReference type="PANTHER" id="PTHR11820:SF7">
    <property type="entry name" value="ACYLPYRUVASE FAHD1, MITOCHONDRIAL"/>
    <property type="match status" value="1"/>
</dbReference>
<proteinExistence type="predicted"/>
<organism evidence="3 4">
    <name type="scientific">Paludibacterium purpuratum</name>
    <dbReference type="NCBI Taxonomy" id="1144873"/>
    <lineage>
        <taxon>Bacteria</taxon>
        <taxon>Pseudomonadati</taxon>
        <taxon>Pseudomonadota</taxon>
        <taxon>Betaproteobacteria</taxon>
        <taxon>Neisseriales</taxon>
        <taxon>Chromobacteriaceae</taxon>
        <taxon>Paludibacterium</taxon>
    </lineage>
</organism>
<gene>
    <name evidence="3" type="ORF">DFP86_102224</name>
</gene>